<evidence type="ECO:0000256" key="1">
    <source>
        <dbReference type="ARBA" id="ARBA00004167"/>
    </source>
</evidence>
<dbReference type="PANTHER" id="PTHR30386:SF26">
    <property type="entry name" value="TRANSPORT PROTEIN COMB"/>
    <property type="match status" value="1"/>
</dbReference>
<dbReference type="EMBL" id="JARLKY010000111">
    <property type="protein sequence ID" value="MEC0232040.1"/>
    <property type="molecule type" value="Genomic_DNA"/>
</dbReference>
<sequence length="213" mass="22654">MKGTVKMIVLNIVLLIILVGGAGLGYYFYNRSINYLTTNNAQITGEQIAVSPSAAGKLTDWYGEIGKKYSQGERIGSVLTSTNSVDITAPKAGTIVQQNAVVNAIVSPGIPQAYLYDLDRLWVTANVKETDLNDVKVGQAVDIYIDAFPGTTLMGRVEQLGLATAGTFSLMPASNTNGNYTKVTQVVPVTISLEGNRGLGIIPGMSVTARIHK</sequence>
<feature type="domain" description="YknX-like beta-barrel" evidence="7">
    <location>
        <begin position="123"/>
        <end position="211"/>
    </location>
</feature>
<keyword evidence="3 6" id="KW-0812">Transmembrane</keyword>
<feature type="transmembrane region" description="Helical" evidence="6">
    <location>
        <begin position="7"/>
        <end position="29"/>
    </location>
</feature>
<accession>A0ABU6GCW0</accession>
<dbReference type="InterPro" id="IPR050739">
    <property type="entry name" value="MFP"/>
</dbReference>
<evidence type="ECO:0000256" key="3">
    <source>
        <dbReference type="ARBA" id="ARBA00022692"/>
    </source>
</evidence>
<gene>
    <name evidence="9" type="ORF">P4I72_33590</name>
</gene>
<keyword evidence="10" id="KW-1185">Reference proteome</keyword>
<dbReference type="Gene3D" id="2.40.30.170">
    <property type="match status" value="1"/>
</dbReference>
<dbReference type="PANTHER" id="PTHR30386">
    <property type="entry name" value="MEMBRANE FUSION SUBUNIT OF EMRAB-TOLC MULTIDRUG EFFLUX PUMP"/>
    <property type="match status" value="1"/>
</dbReference>
<comment type="caution">
    <text evidence="9">The sequence shown here is derived from an EMBL/GenBank/DDBJ whole genome shotgun (WGS) entry which is preliminary data.</text>
</comment>
<evidence type="ECO:0000256" key="4">
    <source>
        <dbReference type="ARBA" id="ARBA00022989"/>
    </source>
</evidence>
<comment type="similarity">
    <text evidence="2">Belongs to the membrane fusion protein (MFP) (TC 8.A.1) family.</text>
</comment>
<evidence type="ECO:0000259" key="8">
    <source>
        <dbReference type="Pfam" id="PF25997"/>
    </source>
</evidence>
<evidence type="ECO:0000256" key="6">
    <source>
        <dbReference type="SAM" id="Phobius"/>
    </source>
</evidence>
<evidence type="ECO:0000256" key="5">
    <source>
        <dbReference type="ARBA" id="ARBA00023136"/>
    </source>
</evidence>
<evidence type="ECO:0000256" key="2">
    <source>
        <dbReference type="ARBA" id="ARBA00009477"/>
    </source>
</evidence>
<protein>
    <submittedName>
        <fullName evidence="9">Efflux RND transporter periplasmic adaptor subunit</fullName>
    </submittedName>
</protein>
<dbReference type="Pfam" id="PF25990">
    <property type="entry name" value="Beta-barrel_YknX"/>
    <property type="match status" value="1"/>
</dbReference>
<dbReference type="SUPFAM" id="SSF51230">
    <property type="entry name" value="Single hybrid motif"/>
    <property type="match status" value="1"/>
</dbReference>
<dbReference type="Gene3D" id="2.40.50.100">
    <property type="match status" value="1"/>
</dbReference>
<reference evidence="9 10" key="1">
    <citation type="submission" date="2023-03" db="EMBL/GenBank/DDBJ databases">
        <title>Bacillus Genome Sequencing.</title>
        <authorList>
            <person name="Dunlap C."/>
        </authorList>
    </citation>
    <scope>NUCLEOTIDE SEQUENCE [LARGE SCALE GENOMIC DNA]</scope>
    <source>
        <strain evidence="9 10">BD-533</strain>
    </source>
</reference>
<dbReference type="InterPro" id="IPR011053">
    <property type="entry name" value="Single_hybrid_motif"/>
</dbReference>
<dbReference type="Pfam" id="PF25997">
    <property type="entry name" value="BSH_YhbJ"/>
    <property type="match status" value="1"/>
</dbReference>
<comment type="subcellular location">
    <subcellularLocation>
        <location evidence="1">Membrane</location>
        <topology evidence="1">Single-pass membrane protein</topology>
    </subcellularLocation>
</comment>
<dbReference type="InterPro" id="IPR058635">
    <property type="entry name" value="BSH_YhbJ"/>
</dbReference>
<organism evidence="9 10">
    <name type="scientific">Paenibacillus alba</name>
    <dbReference type="NCBI Taxonomy" id="1197127"/>
    <lineage>
        <taxon>Bacteria</taxon>
        <taxon>Bacillati</taxon>
        <taxon>Bacillota</taxon>
        <taxon>Bacilli</taxon>
        <taxon>Bacillales</taxon>
        <taxon>Paenibacillaceae</taxon>
        <taxon>Paenibacillus</taxon>
    </lineage>
</organism>
<dbReference type="Proteomes" id="UP001338137">
    <property type="component" value="Unassembled WGS sequence"/>
</dbReference>
<evidence type="ECO:0000259" key="7">
    <source>
        <dbReference type="Pfam" id="PF25990"/>
    </source>
</evidence>
<evidence type="ECO:0000313" key="10">
    <source>
        <dbReference type="Proteomes" id="UP001338137"/>
    </source>
</evidence>
<dbReference type="InterPro" id="IPR058636">
    <property type="entry name" value="Beta-barrel_YknX"/>
</dbReference>
<name>A0ABU6GCW0_9BACL</name>
<keyword evidence="4 6" id="KW-1133">Transmembrane helix</keyword>
<dbReference type="RefSeq" id="WP_326076160.1">
    <property type="nucleotide sequence ID" value="NZ_JARLKY010000111.1"/>
</dbReference>
<evidence type="ECO:0000313" key="9">
    <source>
        <dbReference type="EMBL" id="MEC0232040.1"/>
    </source>
</evidence>
<proteinExistence type="inferred from homology"/>
<keyword evidence="5 6" id="KW-0472">Membrane</keyword>
<feature type="domain" description="YhbJ barrel-sandwich hybrid" evidence="8">
    <location>
        <begin position="49"/>
        <end position="111"/>
    </location>
</feature>